<dbReference type="EMBL" id="KQ474088">
    <property type="protein sequence ID" value="KPV72171.1"/>
    <property type="molecule type" value="Genomic_DNA"/>
</dbReference>
<organism evidence="5 6">
    <name type="scientific">Rhodotorula graminis (strain WP1)</name>
    <dbReference type="NCBI Taxonomy" id="578459"/>
    <lineage>
        <taxon>Eukaryota</taxon>
        <taxon>Fungi</taxon>
        <taxon>Dikarya</taxon>
        <taxon>Basidiomycota</taxon>
        <taxon>Pucciniomycotina</taxon>
        <taxon>Microbotryomycetes</taxon>
        <taxon>Sporidiobolales</taxon>
        <taxon>Sporidiobolaceae</taxon>
        <taxon>Rhodotorula</taxon>
    </lineage>
</organism>
<gene>
    <name evidence="5" type="ORF">RHOBADRAFT_47013</name>
</gene>
<keyword evidence="6" id="KW-1185">Reference proteome</keyword>
<keyword evidence="1 2" id="KW-0539">Nucleus</keyword>
<name>A0A0P9EKG5_RHOGW</name>
<dbReference type="PROSITE" id="PS50071">
    <property type="entry name" value="HOMEOBOX_2"/>
    <property type="match status" value="1"/>
</dbReference>
<reference evidence="5 6" key="1">
    <citation type="journal article" date="2015" name="Front. Microbiol.">
        <title>Genome sequence of the plant growth promoting endophytic yeast Rhodotorula graminis WP1.</title>
        <authorList>
            <person name="Firrincieli A."/>
            <person name="Otillar R."/>
            <person name="Salamov A."/>
            <person name="Schmutz J."/>
            <person name="Khan Z."/>
            <person name="Redman R.S."/>
            <person name="Fleck N.D."/>
            <person name="Lindquist E."/>
            <person name="Grigoriev I.V."/>
            <person name="Doty S.L."/>
        </authorList>
    </citation>
    <scope>NUCLEOTIDE SEQUENCE [LARGE SCALE GENOMIC DNA]</scope>
    <source>
        <strain evidence="5 6">WP1</strain>
    </source>
</reference>
<dbReference type="SUPFAM" id="SSF46689">
    <property type="entry name" value="Homeodomain-like"/>
    <property type="match status" value="1"/>
</dbReference>
<feature type="compositionally biased region" description="Polar residues" evidence="3">
    <location>
        <begin position="273"/>
        <end position="284"/>
    </location>
</feature>
<dbReference type="OrthoDB" id="2530132at2759"/>
<evidence type="ECO:0000256" key="1">
    <source>
        <dbReference type="PROSITE-ProRule" id="PRU00108"/>
    </source>
</evidence>
<proteinExistence type="predicted"/>
<dbReference type="GeneID" id="28975356"/>
<evidence type="ECO:0000256" key="2">
    <source>
        <dbReference type="RuleBase" id="RU000682"/>
    </source>
</evidence>
<comment type="subcellular location">
    <subcellularLocation>
        <location evidence="1 2">Nucleus</location>
    </subcellularLocation>
</comment>
<dbReference type="Gene3D" id="1.10.10.60">
    <property type="entry name" value="Homeodomain-like"/>
    <property type="match status" value="1"/>
</dbReference>
<keyword evidence="1 2" id="KW-0371">Homeobox</keyword>
<dbReference type="SMART" id="SM00389">
    <property type="entry name" value="HOX"/>
    <property type="match status" value="1"/>
</dbReference>
<dbReference type="CDD" id="cd00086">
    <property type="entry name" value="homeodomain"/>
    <property type="match status" value="1"/>
</dbReference>
<evidence type="ECO:0000259" key="4">
    <source>
        <dbReference type="PROSITE" id="PS50071"/>
    </source>
</evidence>
<feature type="domain" description="Homeobox" evidence="4">
    <location>
        <begin position="21"/>
        <end position="81"/>
    </location>
</feature>
<keyword evidence="1 2" id="KW-0238">DNA-binding</keyword>
<feature type="region of interest" description="Disordered" evidence="3">
    <location>
        <begin position="1"/>
        <end position="29"/>
    </location>
</feature>
<dbReference type="Proteomes" id="UP000053890">
    <property type="component" value="Unassembled WGS sequence"/>
</dbReference>
<dbReference type="InterPro" id="IPR001356">
    <property type="entry name" value="HD"/>
</dbReference>
<dbReference type="RefSeq" id="XP_018268220.1">
    <property type="nucleotide sequence ID" value="XM_018414908.1"/>
</dbReference>
<protein>
    <recommendedName>
        <fullName evidence="4">Homeobox domain-containing protein</fullName>
    </recommendedName>
</protein>
<sequence>MRDRLLDDVRSAQARHASSPAHEPQEPGQFTPDVLAILHAAFNAADHVSKAERRTLAAATALSERQILTWFANQRQRRNKVGKKQQQQQQLGVRSAPYSAAFRPRPPQQQQQQQPYFDAPARRTVSDSSSGSSSLVDYESAHSSARSSASSDWSPTSGTYLAQGDIPVVAAEHGDPAQYALDVAHEPQFSLPYPPHLALSHHLDHLPPPPTHAHYPHDAPYPVTDERVDVPMMQLEAPTPLDAAFPHALAAPDASWAHPHALEPDSRVPLDTLSASYPSSTSAGVDSRRSSADSAYSLAPAPSAEPAYLAPQSGFFLGAASAQAPAVAALGGLSDAWMDDQFYENLFGSLGLDLGGGGGGAQTARMEAVRAEEQLAGGGGEAVWF</sequence>
<feature type="region of interest" description="Disordered" evidence="3">
    <location>
        <begin position="260"/>
        <end position="290"/>
    </location>
</feature>
<evidence type="ECO:0000313" key="6">
    <source>
        <dbReference type="Proteomes" id="UP000053890"/>
    </source>
</evidence>
<feature type="DNA-binding region" description="Homeobox" evidence="1">
    <location>
        <begin position="23"/>
        <end position="82"/>
    </location>
</feature>
<dbReference type="SMR" id="A0A0P9EKG5"/>
<dbReference type="InterPro" id="IPR009057">
    <property type="entry name" value="Homeodomain-like_sf"/>
</dbReference>
<dbReference type="GO" id="GO:0005634">
    <property type="term" value="C:nucleus"/>
    <property type="evidence" value="ECO:0007669"/>
    <property type="project" value="UniProtKB-SubCell"/>
</dbReference>
<feature type="compositionally biased region" description="Low complexity" evidence="3">
    <location>
        <begin position="84"/>
        <end position="94"/>
    </location>
</feature>
<evidence type="ECO:0000256" key="3">
    <source>
        <dbReference type="SAM" id="MobiDB-lite"/>
    </source>
</evidence>
<feature type="region of interest" description="Disordered" evidence="3">
    <location>
        <begin position="78"/>
        <end position="139"/>
    </location>
</feature>
<dbReference type="STRING" id="578459.A0A0P9EKG5"/>
<feature type="compositionally biased region" description="Basic and acidic residues" evidence="3">
    <location>
        <begin position="1"/>
        <end position="10"/>
    </location>
</feature>
<dbReference type="Pfam" id="PF00046">
    <property type="entry name" value="Homeodomain"/>
    <property type="match status" value="1"/>
</dbReference>
<evidence type="ECO:0000313" key="5">
    <source>
        <dbReference type="EMBL" id="KPV72171.1"/>
    </source>
</evidence>
<dbReference type="GO" id="GO:0003677">
    <property type="term" value="F:DNA binding"/>
    <property type="evidence" value="ECO:0007669"/>
    <property type="project" value="UniProtKB-UniRule"/>
</dbReference>
<accession>A0A0P9EKG5</accession>
<dbReference type="AlphaFoldDB" id="A0A0P9EKG5"/>